<organism evidence="1 2">
    <name type="scientific">Stenotrophomonas maltophilia</name>
    <name type="common">Pseudomonas maltophilia</name>
    <name type="synonym">Xanthomonas maltophilia</name>
    <dbReference type="NCBI Taxonomy" id="40324"/>
    <lineage>
        <taxon>Bacteria</taxon>
        <taxon>Pseudomonadati</taxon>
        <taxon>Pseudomonadota</taxon>
        <taxon>Gammaproteobacteria</taxon>
        <taxon>Lysobacterales</taxon>
        <taxon>Lysobacteraceae</taxon>
        <taxon>Stenotrophomonas</taxon>
        <taxon>Stenotrophomonas maltophilia group</taxon>
    </lineage>
</organism>
<evidence type="ECO:0000313" key="1">
    <source>
        <dbReference type="EMBL" id="OBU61310.1"/>
    </source>
</evidence>
<dbReference type="AlphaFoldDB" id="A0AAP7GS89"/>
<dbReference type="Proteomes" id="UP000092125">
    <property type="component" value="Unassembled WGS sequence"/>
</dbReference>
<name>A0AAP7GS89_STEMA</name>
<dbReference type="InterPro" id="IPR009351">
    <property type="entry name" value="AlkZ-like"/>
</dbReference>
<dbReference type="RefSeq" id="WP_065182317.1">
    <property type="nucleotide sequence ID" value="NZ_JAXAXT010000001.1"/>
</dbReference>
<evidence type="ECO:0000313" key="2">
    <source>
        <dbReference type="Proteomes" id="UP000092125"/>
    </source>
</evidence>
<reference evidence="1 2" key="1">
    <citation type="submission" date="2016-05" db="EMBL/GenBank/DDBJ databases">
        <title>Draft Genome Sequences of Stenotrophomonas maltophilia Strains Sm32COP, Sm41DVV, Sm46PAILV, SmF3, SmF22, SmSOFb1 and SmCVFa1, Isolated from Different Manures, in France.</title>
        <authorList>
            <person name="Nazaret S."/>
            <person name="Bodilis J."/>
        </authorList>
    </citation>
    <scope>NUCLEOTIDE SEQUENCE [LARGE SCALE GENOMIC DNA]</scope>
    <source>
        <strain evidence="1 2">Sm41DVV</strain>
    </source>
</reference>
<proteinExistence type="predicted"/>
<gene>
    <name evidence="1" type="ORF">A9K56_11490</name>
</gene>
<dbReference type="EMBL" id="LYVI01000006">
    <property type="protein sequence ID" value="OBU61310.1"/>
    <property type="molecule type" value="Genomic_DNA"/>
</dbReference>
<comment type="caution">
    <text evidence="1">The sequence shown here is derived from an EMBL/GenBank/DDBJ whole genome shotgun (WGS) entry which is preliminary data.</text>
</comment>
<dbReference type="PANTHER" id="PTHR30528">
    <property type="entry name" value="CYTOPLASMIC PROTEIN"/>
    <property type="match status" value="1"/>
</dbReference>
<accession>A0AAP7GS89</accession>
<sequence length="367" mass="42104">MSRQPTLDDLRRYAVARTLFPPTTLMAAIRRLGFVQADPIRAPARAQDLTLRHRVKDYRAGDLERRYPRLPVEEDCLVNYGFLPREYLALMHPRVARRAWDADTERRAADVLAFVRERGSVHPREVDQAFAHGRVTNYWGGTSNASTHLLEGMHYRGLLRVQRRDSGTRIYSVAEHAPAEDSEDGRVRRAAALVALIVRKYAPLPSASLTYLARLLGYGAPHLAEQTRQALKLAKEQLASATVEGTTWYWPADENPRSRRHAPNEQVRLLAPFDPVVWDRRRFELLWGWVYRFEAYTPAPKRQYGYYALPMLWREQVVGWANVTVRDGQLEPSLGYAGRSLARDRLFRSALEDELQRMALFLAGGRG</sequence>
<protein>
    <submittedName>
        <fullName evidence="1">Cytoplasmic protein</fullName>
    </submittedName>
</protein>
<dbReference type="Pfam" id="PF06224">
    <property type="entry name" value="AlkZ-like"/>
    <property type="match status" value="1"/>
</dbReference>
<dbReference type="PANTHER" id="PTHR30528:SF0">
    <property type="entry name" value="CYTOPLASMIC PROTEIN"/>
    <property type="match status" value="1"/>
</dbReference>